<accession>A0A6J7ULD9</accession>
<dbReference type="GO" id="GO:0005524">
    <property type="term" value="F:ATP binding"/>
    <property type="evidence" value="ECO:0007669"/>
    <property type="project" value="UniProtKB-KW"/>
</dbReference>
<dbReference type="GO" id="GO:0003677">
    <property type="term" value="F:DNA binding"/>
    <property type="evidence" value="ECO:0007669"/>
    <property type="project" value="UniProtKB-KW"/>
</dbReference>
<sequence>MRVVPDVSGVNKVFDYLVPETLKNVKVGSVVRVELHGRRVDAWVVSEVEYPSSDINFKEVLSFLSEGPSEEVVQLSQWAAERFCGSLRAVLSSASPALRIKKLGARHGGASRKSGQRSVVDEAEELFHNKRGGVLVWPAPRPLRPVLESGISRGRTLVVTPSVGFARTIAQALRREGLSVALMPDDWQRAAEGVDVVVGARSAVWASIPELKSIIVLDEHDERLQDERSPTWHARDVAIERARALGIPCVLVSPLPTVSATHWAGAEAVRFVEQVAGDWPPIEVVDPYSDLGDEEKPQFGLLSSRLIEVLRDKTQTVVCILNTKGRSRLLSCKACKAIIRCENCDAAVIQNEEGLLECNRCGVHRPSTCQSCSSNALALLRKGVAKMRDEIEKAALRQVVELSADTTIAANASSLVYIGTEAALHRVSSADVVVFLDFDNELFAPTYRAGEQAWTLLIHAIRLLKGSSRALIVLQSQDASNPQYSDFVEPEPRQFIEREQNKRKAMQLPPYAAMARMVFADSSFNPADWAHCNLSFSASAKPTEFLVRAANNELLTQGIKQLRGEFSGRFRCYVDPMRYA</sequence>
<dbReference type="Pfam" id="PF17764">
    <property type="entry name" value="PriA_3primeBD"/>
    <property type="match status" value="1"/>
</dbReference>
<dbReference type="InterPro" id="IPR041222">
    <property type="entry name" value="PriA_3primeBD"/>
</dbReference>
<organism evidence="5">
    <name type="scientific">freshwater metagenome</name>
    <dbReference type="NCBI Taxonomy" id="449393"/>
    <lineage>
        <taxon>unclassified sequences</taxon>
        <taxon>metagenomes</taxon>
        <taxon>ecological metagenomes</taxon>
    </lineage>
</organism>
<dbReference type="PANTHER" id="PTHR30580:SF0">
    <property type="entry name" value="PRIMOSOMAL PROTEIN N"/>
    <property type="match status" value="1"/>
</dbReference>
<dbReference type="GO" id="GO:0006302">
    <property type="term" value="P:double-strand break repair"/>
    <property type="evidence" value="ECO:0007669"/>
    <property type="project" value="TreeGrafter"/>
</dbReference>
<dbReference type="GO" id="GO:0006310">
    <property type="term" value="P:DNA recombination"/>
    <property type="evidence" value="ECO:0007669"/>
    <property type="project" value="TreeGrafter"/>
</dbReference>
<dbReference type="AlphaFoldDB" id="A0A6J7ULD9"/>
<dbReference type="GO" id="GO:0006270">
    <property type="term" value="P:DNA replication initiation"/>
    <property type="evidence" value="ECO:0007669"/>
    <property type="project" value="TreeGrafter"/>
</dbReference>
<name>A0A6J7ULD9_9ZZZZ</name>
<reference evidence="5" key="1">
    <citation type="submission" date="2020-05" db="EMBL/GenBank/DDBJ databases">
        <authorList>
            <person name="Chiriac C."/>
            <person name="Salcher M."/>
            <person name="Ghai R."/>
            <person name="Kavagutti S V."/>
        </authorList>
    </citation>
    <scope>NUCLEOTIDE SEQUENCE</scope>
</reference>
<evidence type="ECO:0000256" key="3">
    <source>
        <dbReference type="ARBA" id="ARBA00023125"/>
    </source>
</evidence>
<evidence type="ECO:0000256" key="1">
    <source>
        <dbReference type="ARBA" id="ARBA00022741"/>
    </source>
</evidence>
<evidence type="ECO:0000313" key="5">
    <source>
        <dbReference type="EMBL" id="CAB5066721.1"/>
    </source>
</evidence>
<dbReference type="GO" id="GO:0043138">
    <property type="term" value="F:3'-5' DNA helicase activity"/>
    <property type="evidence" value="ECO:0007669"/>
    <property type="project" value="TreeGrafter"/>
</dbReference>
<dbReference type="SUPFAM" id="SSF52540">
    <property type="entry name" value="P-loop containing nucleoside triphosphate hydrolases"/>
    <property type="match status" value="1"/>
</dbReference>
<evidence type="ECO:0000256" key="2">
    <source>
        <dbReference type="ARBA" id="ARBA00022840"/>
    </source>
</evidence>
<protein>
    <submittedName>
        <fullName evidence="5">Unannotated protein</fullName>
    </submittedName>
</protein>
<dbReference type="InterPro" id="IPR042115">
    <property type="entry name" value="PriA_3primeBD_sf"/>
</dbReference>
<keyword evidence="3" id="KW-0238">DNA-binding</keyword>
<dbReference type="Gene3D" id="3.40.1440.60">
    <property type="entry name" value="PriA, 3(prime) DNA-binding domain"/>
    <property type="match status" value="1"/>
</dbReference>
<dbReference type="EMBL" id="CAFBQU010000037">
    <property type="protein sequence ID" value="CAB5066721.1"/>
    <property type="molecule type" value="Genomic_DNA"/>
</dbReference>
<dbReference type="Gene3D" id="3.40.50.300">
    <property type="entry name" value="P-loop containing nucleotide triphosphate hydrolases"/>
    <property type="match status" value="1"/>
</dbReference>
<gene>
    <name evidence="5" type="ORF">UFOPK4347_01264</name>
</gene>
<dbReference type="InterPro" id="IPR027417">
    <property type="entry name" value="P-loop_NTPase"/>
</dbReference>
<dbReference type="PANTHER" id="PTHR30580">
    <property type="entry name" value="PRIMOSOMAL PROTEIN N"/>
    <property type="match status" value="1"/>
</dbReference>
<keyword evidence="2" id="KW-0067">ATP-binding</keyword>
<evidence type="ECO:0000259" key="4">
    <source>
        <dbReference type="Pfam" id="PF17764"/>
    </source>
</evidence>
<keyword evidence="1" id="KW-0547">Nucleotide-binding</keyword>
<proteinExistence type="predicted"/>
<feature type="domain" description="Primosomal protein N' 3' DNA-binding" evidence="4">
    <location>
        <begin position="3"/>
        <end position="96"/>
    </location>
</feature>